<keyword evidence="7 8" id="KW-0472">Membrane</keyword>
<feature type="transmembrane region" description="Helical" evidence="8">
    <location>
        <begin position="12"/>
        <end position="32"/>
    </location>
</feature>
<dbReference type="InterPro" id="IPR004626">
    <property type="entry name" value="RarD"/>
</dbReference>
<sequence length="303" mass="33759">MINISHDENKARTGVIQAIGAYIIWGFMPVFFKIFKGYPEYEIVAHRVIWCVPVLLLILTLRGRIGELWAALRNPQALKYLFFTSFLIAANWLIYIWAVSHDYVVAASLGYFLSPLLNIALGYIFLKERLGRLQIAALCCAILGVALLAGGALNTLWISISLALSFGFYGLIRKIAPVESLPGLAVETLWLFIPSLLLAIWVYMTSSHAAWNDSWGVTLALMASGLVTAVPLLLFASAARKINFSTIGFIQYIGPTIQFLFGVLVYKEPLSWAQISCFILIWLGIAIFTYDGLRKYKLANKPV</sequence>
<feature type="transmembrane region" description="Helical" evidence="8">
    <location>
        <begin position="77"/>
        <end position="97"/>
    </location>
</feature>
<keyword evidence="3" id="KW-0813">Transport</keyword>
<dbReference type="STRING" id="1913578.LPB140_12010"/>
<dbReference type="PANTHER" id="PTHR22911:SF137">
    <property type="entry name" value="SOLUTE CARRIER FAMILY 35 MEMBER G2-RELATED"/>
    <property type="match status" value="1"/>
</dbReference>
<protein>
    <recommendedName>
        <fullName evidence="9">EamA domain-containing protein</fullName>
    </recommendedName>
</protein>
<name>A0A1L3JE43_9SPHN</name>
<gene>
    <name evidence="10" type="ORF">LPB140_12010</name>
</gene>
<evidence type="ECO:0000256" key="3">
    <source>
        <dbReference type="ARBA" id="ARBA00022448"/>
    </source>
</evidence>
<accession>A0A1L3JE43</accession>
<feature type="domain" description="EamA" evidence="9">
    <location>
        <begin position="13"/>
        <end position="148"/>
    </location>
</feature>
<reference evidence="10 11" key="1">
    <citation type="submission" date="2016-11" db="EMBL/GenBank/DDBJ databases">
        <title>Sphingorhabdus sp. LPB0140, isolated from marine environment.</title>
        <authorList>
            <person name="Kim E."/>
            <person name="Yi H."/>
        </authorList>
    </citation>
    <scope>NUCLEOTIDE SEQUENCE [LARGE SCALE GENOMIC DNA]</scope>
    <source>
        <strain evidence="10 11">LPB0140</strain>
    </source>
</reference>
<feature type="domain" description="EamA" evidence="9">
    <location>
        <begin position="159"/>
        <end position="289"/>
    </location>
</feature>
<dbReference type="KEGG" id="sphl:LPB140_12010"/>
<evidence type="ECO:0000256" key="7">
    <source>
        <dbReference type="ARBA" id="ARBA00023136"/>
    </source>
</evidence>
<feature type="transmembrane region" description="Helical" evidence="8">
    <location>
        <begin position="133"/>
        <end position="150"/>
    </location>
</feature>
<evidence type="ECO:0000256" key="1">
    <source>
        <dbReference type="ARBA" id="ARBA00004651"/>
    </source>
</evidence>
<evidence type="ECO:0000256" key="2">
    <source>
        <dbReference type="ARBA" id="ARBA00007362"/>
    </source>
</evidence>
<keyword evidence="11" id="KW-1185">Reference proteome</keyword>
<dbReference type="InterPro" id="IPR000620">
    <property type="entry name" value="EamA_dom"/>
</dbReference>
<feature type="transmembrane region" description="Helical" evidence="8">
    <location>
        <begin position="103"/>
        <end position="126"/>
    </location>
</feature>
<keyword evidence="5 8" id="KW-0812">Transmembrane</keyword>
<dbReference type="OrthoDB" id="369870at2"/>
<dbReference type="RefSeq" id="WP_072560045.1">
    <property type="nucleotide sequence ID" value="NZ_CP018154.1"/>
</dbReference>
<organism evidence="10 11">
    <name type="scientific">Sphingorhabdus lutea</name>
    <dbReference type="NCBI Taxonomy" id="1913578"/>
    <lineage>
        <taxon>Bacteria</taxon>
        <taxon>Pseudomonadati</taxon>
        <taxon>Pseudomonadota</taxon>
        <taxon>Alphaproteobacteria</taxon>
        <taxon>Sphingomonadales</taxon>
        <taxon>Sphingomonadaceae</taxon>
        <taxon>Sphingorhabdus</taxon>
    </lineage>
</organism>
<feature type="transmembrane region" description="Helical" evidence="8">
    <location>
        <begin position="156"/>
        <end position="172"/>
    </location>
</feature>
<dbReference type="InterPro" id="IPR037185">
    <property type="entry name" value="EmrE-like"/>
</dbReference>
<evidence type="ECO:0000256" key="8">
    <source>
        <dbReference type="SAM" id="Phobius"/>
    </source>
</evidence>
<evidence type="ECO:0000313" key="10">
    <source>
        <dbReference type="EMBL" id="APG63392.1"/>
    </source>
</evidence>
<evidence type="ECO:0000256" key="6">
    <source>
        <dbReference type="ARBA" id="ARBA00022989"/>
    </source>
</evidence>
<dbReference type="SUPFAM" id="SSF103481">
    <property type="entry name" value="Multidrug resistance efflux transporter EmrE"/>
    <property type="match status" value="2"/>
</dbReference>
<dbReference type="NCBIfam" id="TIGR00688">
    <property type="entry name" value="rarD"/>
    <property type="match status" value="1"/>
</dbReference>
<dbReference type="Proteomes" id="UP000242561">
    <property type="component" value="Chromosome"/>
</dbReference>
<dbReference type="AlphaFoldDB" id="A0A1L3JE43"/>
<evidence type="ECO:0000259" key="9">
    <source>
        <dbReference type="Pfam" id="PF00892"/>
    </source>
</evidence>
<proteinExistence type="inferred from homology"/>
<keyword evidence="4" id="KW-1003">Cell membrane</keyword>
<evidence type="ECO:0000256" key="4">
    <source>
        <dbReference type="ARBA" id="ARBA00022475"/>
    </source>
</evidence>
<dbReference type="Gene3D" id="1.10.3730.20">
    <property type="match status" value="1"/>
</dbReference>
<dbReference type="PANTHER" id="PTHR22911">
    <property type="entry name" value="ACYL-MALONYL CONDENSING ENZYME-RELATED"/>
    <property type="match status" value="1"/>
</dbReference>
<comment type="subcellular location">
    <subcellularLocation>
        <location evidence="1">Cell membrane</location>
        <topology evidence="1">Multi-pass membrane protein</topology>
    </subcellularLocation>
</comment>
<comment type="similarity">
    <text evidence="2">Belongs to the EamA transporter family.</text>
</comment>
<feature type="transmembrane region" description="Helical" evidence="8">
    <location>
        <begin position="247"/>
        <end position="266"/>
    </location>
</feature>
<evidence type="ECO:0000256" key="5">
    <source>
        <dbReference type="ARBA" id="ARBA00022692"/>
    </source>
</evidence>
<evidence type="ECO:0000313" key="11">
    <source>
        <dbReference type="Proteomes" id="UP000242561"/>
    </source>
</evidence>
<feature type="transmembrane region" description="Helical" evidence="8">
    <location>
        <begin position="184"/>
        <end position="203"/>
    </location>
</feature>
<keyword evidence="6 8" id="KW-1133">Transmembrane helix</keyword>
<feature type="transmembrane region" description="Helical" evidence="8">
    <location>
        <begin position="215"/>
        <end position="235"/>
    </location>
</feature>
<dbReference type="EMBL" id="CP018154">
    <property type="protein sequence ID" value="APG63392.1"/>
    <property type="molecule type" value="Genomic_DNA"/>
</dbReference>
<feature type="transmembrane region" description="Helical" evidence="8">
    <location>
        <begin position="44"/>
        <end position="65"/>
    </location>
</feature>
<feature type="transmembrane region" description="Helical" evidence="8">
    <location>
        <begin position="272"/>
        <end position="293"/>
    </location>
</feature>
<dbReference type="GO" id="GO:0005886">
    <property type="term" value="C:plasma membrane"/>
    <property type="evidence" value="ECO:0007669"/>
    <property type="project" value="UniProtKB-SubCell"/>
</dbReference>
<dbReference type="Pfam" id="PF00892">
    <property type="entry name" value="EamA"/>
    <property type="match status" value="2"/>
</dbReference>